<dbReference type="EMBL" id="JBFTWV010000299">
    <property type="protein sequence ID" value="KAL2782905.1"/>
    <property type="molecule type" value="Genomic_DNA"/>
</dbReference>
<evidence type="ECO:0000256" key="1">
    <source>
        <dbReference type="SAM" id="MobiDB-lite"/>
    </source>
</evidence>
<feature type="compositionally biased region" description="Basic and acidic residues" evidence="1">
    <location>
        <begin position="357"/>
        <end position="371"/>
    </location>
</feature>
<evidence type="ECO:0000313" key="3">
    <source>
        <dbReference type="Proteomes" id="UP001610563"/>
    </source>
</evidence>
<comment type="caution">
    <text evidence="2">The sequence shown here is derived from an EMBL/GenBank/DDBJ whole genome shotgun (WGS) entry which is preliminary data.</text>
</comment>
<reference evidence="2 3" key="1">
    <citation type="submission" date="2024-07" db="EMBL/GenBank/DDBJ databases">
        <title>Section-level genome sequencing and comparative genomics of Aspergillus sections Usti and Cavernicolus.</title>
        <authorList>
            <consortium name="Lawrence Berkeley National Laboratory"/>
            <person name="Nybo J.L."/>
            <person name="Vesth T.C."/>
            <person name="Theobald S."/>
            <person name="Frisvad J.C."/>
            <person name="Larsen T.O."/>
            <person name="Kjaerboelling I."/>
            <person name="Rothschild-Mancinelli K."/>
            <person name="Lyhne E.K."/>
            <person name="Kogle M.E."/>
            <person name="Barry K."/>
            <person name="Clum A."/>
            <person name="Na H."/>
            <person name="Ledsgaard L."/>
            <person name="Lin J."/>
            <person name="Lipzen A."/>
            <person name="Kuo A."/>
            <person name="Riley R."/>
            <person name="Mondo S."/>
            <person name="Labutti K."/>
            <person name="Haridas S."/>
            <person name="Pangalinan J."/>
            <person name="Salamov A.A."/>
            <person name="Simmons B.A."/>
            <person name="Magnuson J.K."/>
            <person name="Chen J."/>
            <person name="Drula E."/>
            <person name="Henrissat B."/>
            <person name="Wiebenga A."/>
            <person name="Lubbers R.J."/>
            <person name="Gomes A.C."/>
            <person name="Makela M.R."/>
            <person name="Stajich J."/>
            <person name="Grigoriev I.V."/>
            <person name="Mortensen U.H."/>
            <person name="De Vries R.P."/>
            <person name="Baker S.E."/>
            <person name="Andersen M.R."/>
        </authorList>
    </citation>
    <scope>NUCLEOTIDE SEQUENCE [LARGE SCALE GENOMIC DNA]</scope>
    <source>
        <strain evidence="2 3">CBS 209.92</strain>
    </source>
</reference>
<evidence type="ECO:0000313" key="2">
    <source>
        <dbReference type="EMBL" id="KAL2782905.1"/>
    </source>
</evidence>
<feature type="region of interest" description="Disordered" evidence="1">
    <location>
        <begin position="337"/>
        <end position="371"/>
    </location>
</feature>
<accession>A0ABR4FI33</accession>
<organism evidence="2 3">
    <name type="scientific">Aspergillus keveii</name>
    <dbReference type="NCBI Taxonomy" id="714993"/>
    <lineage>
        <taxon>Eukaryota</taxon>
        <taxon>Fungi</taxon>
        <taxon>Dikarya</taxon>
        <taxon>Ascomycota</taxon>
        <taxon>Pezizomycotina</taxon>
        <taxon>Eurotiomycetes</taxon>
        <taxon>Eurotiomycetidae</taxon>
        <taxon>Eurotiales</taxon>
        <taxon>Aspergillaceae</taxon>
        <taxon>Aspergillus</taxon>
        <taxon>Aspergillus subgen. Nidulantes</taxon>
    </lineage>
</organism>
<name>A0ABR4FI33_9EURO</name>
<dbReference type="Proteomes" id="UP001610563">
    <property type="component" value="Unassembled WGS sequence"/>
</dbReference>
<gene>
    <name evidence="2" type="ORF">BJX66DRAFT_147640</name>
</gene>
<sequence length="402" mass="45655">MSNYNRDFQLHFMDTTLKTLMRKYVGSYEKARTLWTTFDMLYGALRRKGPDPTPLLQLIAFLGRGSIPFTTIVGKHEQQGAIFQVTDNGHQRGHASLLPSWLIELRSDPMILAAILEKLEASGFVKFNRSEGDRMIECLALHGLARSFLQFKFSQDETTDVVALSFLLNGLYLYDGIQIPEPNLICRNMGRLLVVLDTFLSQVPNAMLQPPNGKYLSLCVAVAPVYARVCRYAGKLNTAARLWVIVFQYRVLYAEEGMRLSDQYHEDLMEAAEVDSRLGDLEKAIDRYSAVVSSFESSSKEESEICIRAVGLLRESRERLERRERDSGRAIAAISAPKNMRHDRIDEGEEMGGSQLPEKHEEEDKEEEQKLRAAYEEDRWYGLDAAFTSAKAVWLLPPAQPS</sequence>
<proteinExistence type="predicted"/>
<protein>
    <submittedName>
        <fullName evidence="2">Uncharacterized protein</fullName>
    </submittedName>
</protein>
<keyword evidence="3" id="KW-1185">Reference proteome</keyword>